<dbReference type="InterPro" id="IPR009337">
    <property type="entry name" value="DUF995"/>
</dbReference>
<evidence type="ECO:0000313" key="2">
    <source>
        <dbReference type="EMBL" id="MBY6139197.1"/>
    </source>
</evidence>
<sequence length="153" mass="16892">MSLFKTFAAVACASVIAATSAAFAGPDKKNRVSGQSIAKLYSGKTWIWSKGGSYWAPDGSFQAIWGNSVGLGKWYATSKGNLCYEAVWYDGKGAAGSQHNECFRHVADSQGQLWKYSDKDKSWYKPTKEFADRVKPGNEISSQVRKLRRKYGV</sequence>
<feature type="chain" id="PRO_5045993908" evidence="1">
    <location>
        <begin position="25"/>
        <end position="153"/>
    </location>
</feature>
<keyword evidence="3" id="KW-1185">Reference proteome</keyword>
<name>A0ABS7NDB4_9RHOB</name>
<protein>
    <submittedName>
        <fullName evidence="2">DUF995 domain-containing protein</fullName>
    </submittedName>
</protein>
<organism evidence="2 3">
    <name type="scientific">Leisingera daeponensis</name>
    <dbReference type="NCBI Taxonomy" id="405746"/>
    <lineage>
        <taxon>Bacteria</taxon>
        <taxon>Pseudomonadati</taxon>
        <taxon>Pseudomonadota</taxon>
        <taxon>Alphaproteobacteria</taxon>
        <taxon>Rhodobacterales</taxon>
        <taxon>Roseobacteraceae</taxon>
        <taxon>Leisingera</taxon>
    </lineage>
</organism>
<dbReference type="Proteomes" id="UP000766629">
    <property type="component" value="Unassembled WGS sequence"/>
</dbReference>
<gene>
    <name evidence="2" type="ORF">KUV26_07060</name>
</gene>
<feature type="signal peptide" evidence="1">
    <location>
        <begin position="1"/>
        <end position="24"/>
    </location>
</feature>
<evidence type="ECO:0000256" key="1">
    <source>
        <dbReference type="SAM" id="SignalP"/>
    </source>
</evidence>
<accession>A0ABS7NDB4</accession>
<dbReference type="RefSeq" id="WP_222507830.1">
    <property type="nucleotide sequence ID" value="NZ_JAHVJA010000002.1"/>
</dbReference>
<comment type="caution">
    <text evidence="2">The sequence shown here is derived from an EMBL/GenBank/DDBJ whole genome shotgun (WGS) entry which is preliminary data.</text>
</comment>
<keyword evidence="1" id="KW-0732">Signal</keyword>
<dbReference type="Pfam" id="PF06191">
    <property type="entry name" value="DUF995"/>
    <property type="match status" value="1"/>
</dbReference>
<dbReference type="EMBL" id="JAHVJA010000002">
    <property type="protein sequence ID" value="MBY6139197.1"/>
    <property type="molecule type" value="Genomic_DNA"/>
</dbReference>
<evidence type="ECO:0000313" key="3">
    <source>
        <dbReference type="Proteomes" id="UP000766629"/>
    </source>
</evidence>
<proteinExistence type="predicted"/>
<reference evidence="2 3" key="1">
    <citation type="submission" date="2021-06" db="EMBL/GenBank/DDBJ databases">
        <title>50 bacteria genomes isolated from Dapeng, Shenzhen, China.</title>
        <authorList>
            <person name="Zheng W."/>
            <person name="Yu S."/>
            <person name="Huang Y."/>
        </authorList>
    </citation>
    <scope>NUCLEOTIDE SEQUENCE [LARGE SCALE GENOMIC DNA]</scope>
    <source>
        <strain evidence="2 3">DP1N14-2</strain>
    </source>
</reference>